<dbReference type="PANTHER" id="PTHR43280:SF32">
    <property type="entry name" value="TRANSCRIPTIONAL REGULATORY PROTEIN"/>
    <property type="match status" value="1"/>
</dbReference>
<evidence type="ECO:0000256" key="3">
    <source>
        <dbReference type="ARBA" id="ARBA00023163"/>
    </source>
</evidence>
<sequence>MIGTQAAFARSRWFAFFLESGHAVAQTQAGEFELTGPALQWGPLDEDTRLRIDAGSAGHYLFLSDRMLDDAIGVVAEAADLRQFARRHMVVTLGRSDPRTTDLETLFERIEAEAARAAFGTEISVSAYIRLLLVALWRGREREGAGARTTVGQGRREINRFRNLVEAHFRARWKARQYAAALGMSYDRLHDLCVRSVGKPPAQLIRERCFHEAEILLRRTTLSAERISAMLGFSSASQFNHFFKAIAQETPGAFRSRIASSQEAPATQAARFSDWP</sequence>
<evidence type="ECO:0000259" key="4">
    <source>
        <dbReference type="PROSITE" id="PS01124"/>
    </source>
</evidence>
<dbReference type="Gene3D" id="1.10.10.60">
    <property type="entry name" value="Homeodomain-like"/>
    <property type="match status" value="1"/>
</dbReference>
<proteinExistence type="predicted"/>
<evidence type="ECO:0000313" key="5">
    <source>
        <dbReference type="EMBL" id="GKY90108.1"/>
    </source>
</evidence>
<feature type="domain" description="HTH araC/xylS-type" evidence="4">
    <location>
        <begin position="159"/>
        <end position="257"/>
    </location>
</feature>
<keyword evidence="1" id="KW-0805">Transcription regulation</keyword>
<protein>
    <submittedName>
        <fullName evidence="5">AraC family transcriptional regulator</fullName>
    </submittedName>
</protein>
<evidence type="ECO:0000256" key="1">
    <source>
        <dbReference type="ARBA" id="ARBA00023015"/>
    </source>
</evidence>
<dbReference type="PROSITE" id="PS01124">
    <property type="entry name" value="HTH_ARAC_FAMILY_2"/>
    <property type="match status" value="1"/>
</dbReference>
<dbReference type="SUPFAM" id="SSF46689">
    <property type="entry name" value="Homeodomain-like"/>
    <property type="match status" value="1"/>
</dbReference>
<accession>A0ABQ5LZJ5</accession>
<dbReference type="Proteomes" id="UP001144205">
    <property type="component" value="Unassembled WGS sequence"/>
</dbReference>
<name>A0ABQ5LZJ5_9RHOB</name>
<evidence type="ECO:0000313" key="6">
    <source>
        <dbReference type="Proteomes" id="UP001144205"/>
    </source>
</evidence>
<comment type="caution">
    <text evidence="5">The sequence shown here is derived from an EMBL/GenBank/DDBJ whole genome shotgun (WGS) entry which is preliminary data.</text>
</comment>
<keyword evidence="6" id="KW-1185">Reference proteome</keyword>
<dbReference type="InterPro" id="IPR009057">
    <property type="entry name" value="Homeodomain-like_sf"/>
</dbReference>
<dbReference type="PANTHER" id="PTHR43280">
    <property type="entry name" value="ARAC-FAMILY TRANSCRIPTIONAL REGULATOR"/>
    <property type="match status" value="1"/>
</dbReference>
<gene>
    <name evidence="5" type="ORF">STA1M1_39770</name>
</gene>
<evidence type="ECO:0000256" key="2">
    <source>
        <dbReference type="ARBA" id="ARBA00023125"/>
    </source>
</evidence>
<reference evidence="5" key="1">
    <citation type="journal article" date="2023" name="Int. J. Syst. Evol. Microbiol.">
        <title>Sinisalibacter aestuarii sp. nov., isolated from estuarine sediment of the Arakawa River.</title>
        <authorList>
            <person name="Arafat S.T."/>
            <person name="Hirano S."/>
            <person name="Sato A."/>
            <person name="Takeuchi K."/>
            <person name="Yasuda T."/>
            <person name="Terahara T."/>
            <person name="Hamada M."/>
            <person name="Kobayashi T."/>
        </authorList>
    </citation>
    <scope>NUCLEOTIDE SEQUENCE</scope>
    <source>
        <strain evidence="5">B-399</strain>
    </source>
</reference>
<dbReference type="InterPro" id="IPR018060">
    <property type="entry name" value="HTH_AraC"/>
</dbReference>
<dbReference type="SMART" id="SM00342">
    <property type="entry name" value="HTH_ARAC"/>
    <property type="match status" value="1"/>
</dbReference>
<keyword evidence="3" id="KW-0804">Transcription</keyword>
<dbReference type="EMBL" id="BROH01000018">
    <property type="protein sequence ID" value="GKY90108.1"/>
    <property type="molecule type" value="Genomic_DNA"/>
</dbReference>
<keyword evidence="2" id="KW-0238">DNA-binding</keyword>
<dbReference type="Pfam" id="PF12833">
    <property type="entry name" value="HTH_18"/>
    <property type="match status" value="1"/>
</dbReference>
<organism evidence="5 6">
    <name type="scientific">Sinisalibacter aestuarii</name>
    <dbReference type="NCBI Taxonomy" id="2949426"/>
    <lineage>
        <taxon>Bacteria</taxon>
        <taxon>Pseudomonadati</taxon>
        <taxon>Pseudomonadota</taxon>
        <taxon>Alphaproteobacteria</taxon>
        <taxon>Rhodobacterales</taxon>
        <taxon>Roseobacteraceae</taxon>
        <taxon>Sinisalibacter</taxon>
    </lineage>
</organism>